<dbReference type="InterPro" id="IPR006073">
    <property type="entry name" value="GTP-bd"/>
</dbReference>
<dbReference type="InterPro" id="IPR027417">
    <property type="entry name" value="P-loop_NTPase"/>
</dbReference>
<dbReference type="InterPro" id="IPR031167">
    <property type="entry name" value="G_OBG"/>
</dbReference>
<evidence type="ECO:0000256" key="3">
    <source>
        <dbReference type="ARBA" id="ARBA00022723"/>
    </source>
</evidence>
<dbReference type="InterPro" id="IPR036726">
    <property type="entry name" value="GTP1_OBG_dom_sf"/>
</dbReference>
<evidence type="ECO:0000313" key="11">
    <source>
        <dbReference type="EMBL" id="KAJ8908917.1"/>
    </source>
</evidence>
<dbReference type="HAMAP" id="MF_01454">
    <property type="entry name" value="GTPase_Obg"/>
    <property type="match status" value="1"/>
</dbReference>
<evidence type="ECO:0000256" key="4">
    <source>
        <dbReference type="ARBA" id="ARBA00022741"/>
    </source>
</evidence>
<feature type="domain" description="OBG-type G" evidence="8">
    <location>
        <begin position="228"/>
        <end position="402"/>
    </location>
</feature>
<dbReference type="Pfam" id="PF01018">
    <property type="entry name" value="GTP1_OBG"/>
    <property type="match status" value="1"/>
</dbReference>
<dbReference type="Gene3D" id="3.30.300.350">
    <property type="entry name" value="GTP-binding protein OBG, C-terminal domain"/>
    <property type="match status" value="1"/>
</dbReference>
<evidence type="ECO:0000256" key="2">
    <source>
        <dbReference type="ARBA" id="ARBA00007699"/>
    </source>
</evidence>
<dbReference type="Gene3D" id="2.70.210.12">
    <property type="entry name" value="GTP1/OBG domain"/>
    <property type="match status" value="1"/>
</dbReference>
<feature type="region of interest" description="Disordered" evidence="7">
    <location>
        <begin position="189"/>
        <end position="212"/>
    </location>
</feature>
<dbReference type="Gene3D" id="3.40.50.300">
    <property type="entry name" value="P-loop containing nucleotide triphosphate hydrolases"/>
    <property type="match status" value="1"/>
</dbReference>
<dbReference type="PROSITE" id="PS51883">
    <property type="entry name" value="OBG"/>
    <property type="match status" value="1"/>
</dbReference>
<keyword evidence="4" id="KW-0547">Nucleotide-binding</keyword>
<evidence type="ECO:0000256" key="5">
    <source>
        <dbReference type="ARBA" id="ARBA00022842"/>
    </source>
</evidence>
<name>A0AAV8V4R2_9RHOD</name>
<evidence type="ECO:0000313" key="12">
    <source>
        <dbReference type="Proteomes" id="UP001157974"/>
    </source>
</evidence>
<feature type="compositionally biased region" description="Gly residues" evidence="7">
    <location>
        <begin position="139"/>
        <end position="152"/>
    </location>
</feature>
<dbReference type="FunFam" id="2.70.210.12:FF:000001">
    <property type="entry name" value="GTPase Obg"/>
    <property type="match status" value="1"/>
</dbReference>
<feature type="region of interest" description="Disordered" evidence="7">
    <location>
        <begin position="131"/>
        <end position="154"/>
    </location>
</feature>
<comment type="cofactor">
    <cofactor evidence="1">
        <name>Mg(2+)</name>
        <dbReference type="ChEBI" id="CHEBI:18420"/>
    </cofactor>
</comment>
<evidence type="ECO:0000259" key="9">
    <source>
        <dbReference type="PROSITE" id="PS51881"/>
    </source>
</evidence>
<sequence>MDMMGFVNVLGVSGKSVRWDEICELREGYRRFWRSGEVDATRCRLEVDGSGGGGGETEEVRASASSEAEWKFFDRARLYVKGGDGGNGCVAFRREKGISKGGPAGGNGGNGGTVHLVADKGKNTLSRFRGRVHFRGNPGKNGQGKGRHGVAGSGEEVTVPLGTVVRNEKGELIGDLCVDGQRLAVARGGRGGRGNEAFKSDRDVAPRFSENGETGEEQWLNLELKLVADIGIIGVPNAGKSTLLRKVSNAKPDVADYPFTTVIPTLGMCDLNWFDLEGRSLVFADIPGLLEGAHDGKGLGVAFLRHIERCRILIHLVSGASEDPVGDYEAINQELALFSPGLVDKPQVVLINKVDIPDVKEKIGEIEAGLRSKMSHKRLAVISAASGEGVPTVIKRLVKLVDSMPQDELNVLITEEEIREREERRAAEEKEFTITMEEPNRFRVNGVMVERVVKMTNWDYIDGLDRLQRVLEASGVNKALRKAGAVDGDAVTISGYEFNFYGNENVFTAMAIQEGYTD</sequence>
<protein>
    <submittedName>
        <fullName evidence="11">Uncharacterized protein</fullName>
    </submittedName>
</protein>
<dbReference type="Pfam" id="PF01926">
    <property type="entry name" value="MMR_HSR1"/>
    <property type="match status" value="1"/>
</dbReference>
<dbReference type="EMBL" id="JAMWBK010000001">
    <property type="protein sequence ID" value="KAJ8908917.1"/>
    <property type="molecule type" value="Genomic_DNA"/>
</dbReference>
<dbReference type="PROSITE" id="PS51881">
    <property type="entry name" value="OCT"/>
    <property type="match status" value="1"/>
</dbReference>
<dbReference type="SUPFAM" id="SSF102741">
    <property type="entry name" value="Obg GTP-binding protein C-terminal domain"/>
    <property type="match status" value="1"/>
</dbReference>
<dbReference type="PRINTS" id="PR00326">
    <property type="entry name" value="GTP1OBG"/>
</dbReference>
<dbReference type="Proteomes" id="UP001157974">
    <property type="component" value="Unassembled WGS sequence"/>
</dbReference>
<dbReference type="InterPro" id="IPR045086">
    <property type="entry name" value="OBG_GTPase"/>
</dbReference>
<keyword evidence="12" id="KW-1185">Reference proteome</keyword>
<feature type="domain" description="Obg" evidence="10">
    <location>
        <begin position="70"/>
        <end position="227"/>
    </location>
</feature>
<accession>A0AAV8V4R2</accession>
<dbReference type="Pfam" id="PF09269">
    <property type="entry name" value="DUF1967"/>
    <property type="match status" value="1"/>
</dbReference>
<dbReference type="NCBIfam" id="NF008955">
    <property type="entry name" value="PRK12297.1"/>
    <property type="match status" value="1"/>
</dbReference>
<dbReference type="AlphaFoldDB" id="A0AAV8V4R2"/>
<dbReference type="NCBIfam" id="TIGR02729">
    <property type="entry name" value="Obg_CgtA"/>
    <property type="match status" value="1"/>
</dbReference>
<dbReference type="InterPro" id="IPR014100">
    <property type="entry name" value="GTP-bd_Obg/CgtA"/>
</dbReference>
<organism evidence="11 12">
    <name type="scientific">Rhodosorus marinus</name>
    <dbReference type="NCBI Taxonomy" id="101924"/>
    <lineage>
        <taxon>Eukaryota</taxon>
        <taxon>Rhodophyta</taxon>
        <taxon>Stylonematophyceae</taxon>
        <taxon>Stylonematales</taxon>
        <taxon>Stylonemataceae</taxon>
        <taxon>Rhodosorus</taxon>
    </lineage>
</organism>
<evidence type="ECO:0000256" key="6">
    <source>
        <dbReference type="ARBA" id="ARBA00023134"/>
    </source>
</evidence>
<dbReference type="GO" id="GO:0005739">
    <property type="term" value="C:mitochondrion"/>
    <property type="evidence" value="ECO:0007669"/>
    <property type="project" value="TreeGrafter"/>
</dbReference>
<keyword evidence="6" id="KW-0342">GTP-binding</keyword>
<dbReference type="GO" id="GO:0005525">
    <property type="term" value="F:GTP binding"/>
    <property type="evidence" value="ECO:0007669"/>
    <property type="project" value="UniProtKB-KW"/>
</dbReference>
<gene>
    <name evidence="11" type="ORF">NDN08_005618</name>
</gene>
<keyword evidence="3" id="KW-0479">Metal-binding</keyword>
<evidence type="ECO:0000259" key="8">
    <source>
        <dbReference type="PROSITE" id="PS51710"/>
    </source>
</evidence>
<proteinExistence type="inferred from homology"/>
<dbReference type="InterPro" id="IPR006074">
    <property type="entry name" value="GTP1-OBG_CS"/>
</dbReference>
<comment type="caution">
    <text evidence="11">The sequence shown here is derived from an EMBL/GenBank/DDBJ whole genome shotgun (WGS) entry which is preliminary data.</text>
</comment>
<feature type="compositionally biased region" description="Basic and acidic residues" evidence="7">
    <location>
        <begin position="196"/>
        <end position="205"/>
    </location>
</feature>
<dbReference type="PANTHER" id="PTHR11702:SF44">
    <property type="entry name" value="GTP-BINDING PROTEIN OBGC, CHLOROPLASTIC"/>
    <property type="match status" value="1"/>
</dbReference>
<dbReference type="SUPFAM" id="SSF82051">
    <property type="entry name" value="Obg GTP-binding protein N-terminal domain"/>
    <property type="match status" value="1"/>
</dbReference>
<dbReference type="InterPro" id="IPR036346">
    <property type="entry name" value="GTP-bd_prot_GTP1/OBG_C_sf"/>
</dbReference>
<dbReference type="NCBIfam" id="TIGR03595">
    <property type="entry name" value="Obg_CgtA_exten"/>
    <property type="match status" value="1"/>
</dbReference>
<evidence type="ECO:0000256" key="7">
    <source>
        <dbReference type="SAM" id="MobiDB-lite"/>
    </source>
</evidence>
<dbReference type="InterPro" id="IPR015349">
    <property type="entry name" value="OCT_dom"/>
</dbReference>
<dbReference type="PANTHER" id="PTHR11702">
    <property type="entry name" value="DEVELOPMENTALLY REGULATED GTP-BINDING PROTEIN-RELATED"/>
    <property type="match status" value="1"/>
</dbReference>
<dbReference type="PROSITE" id="PS00905">
    <property type="entry name" value="GTP1_OBG"/>
    <property type="match status" value="1"/>
</dbReference>
<dbReference type="SUPFAM" id="SSF52540">
    <property type="entry name" value="P-loop containing nucleoside triphosphate hydrolases"/>
    <property type="match status" value="1"/>
</dbReference>
<dbReference type="PROSITE" id="PS51710">
    <property type="entry name" value="G_OBG"/>
    <property type="match status" value="1"/>
</dbReference>
<keyword evidence="5" id="KW-0460">Magnesium</keyword>
<evidence type="ECO:0000259" key="10">
    <source>
        <dbReference type="PROSITE" id="PS51883"/>
    </source>
</evidence>
<dbReference type="GO" id="GO:0003924">
    <property type="term" value="F:GTPase activity"/>
    <property type="evidence" value="ECO:0007669"/>
    <property type="project" value="InterPro"/>
</dbReference>
<comment type="similarity">
    <text evidence="2">Belongs to the TRAFAC class OBG-HflX-like GTPase superfamily. OBG GTPase family.</text>
</comment>
<feature type="domain" description="OCT" evidence="9">
    <location>
        <begin position="424"/>
        <end position="502"/>
    </location>
</feature>
<dbReference type="CDD" id="cd01898">
    <property type="entry name" value="Obg"/>
    <property type="match status" value="1"/>
</dbReference>
<reference evidence="11 12" key="1">
    <citation type="journal article" date="2023" name="Nat. Commun.">
        <title>Origin of minicircular mitochondrial genomes in red algae.</title>
        <authorList>
            <person name="Lee Y."/>
            <person name="Cho C.H."/>
            <person name="Lee Y.M."/>
            <person name="Park S.I."/>
            <person name="Yang J.H."/>
            <person name="West J.A."/>
            <person name="Bhattacharya D."/>
            <person name="Yoon H.S."/>
        </authorList>
    </citation>
    <scope>NUCLEOTIDE SEQUENCE [LARGE SCALE GENOMIC DNA]</scope>
    <source>
        <strain evidence="11 12">CCMP1338</strain>
        <tissue evidence="11">Whole cell</tissue>
    </source>
</reference>
<evidence type="ECO:0000256" key="1">
    <source>
        <dbReference type="ARBA" id="ARBA00001946"/>
    </source>
</evidence>
<dbReference type="NCBIfam" id="NF008956">
    <property type="entry name" value="PRK12299.1"/>
    <property type="match status" value="1"/>
</dbReference>
<dbReference type="GO" id="GO:0042254">
    <property type="term" value="P:ribosome biogenesis"/>
    <property type="evidence" value="ECO:0007669"/>
    <property type="project" value="UniProtKB-UniRule"/>
</dbReference>
<dbReference type="GO" id="GO:0000287">
    <property type="term" value="F:magnesium ion binding"/>
    <property type="evidence" value="ECO:0007669"/>
    <property type="project" value="InterPro"/>
</dbReference>
<dbReference type="InterPro" id="IPR006169">
    <property type="entry name" value="GTP1_OBG_dom"/>
</dbReference>